<sequence length="187" mass="21031">MVVSLGTCSNLGKIIQVQIKASQKETNNSDVSHTRDNSVEPPILSATIEVQDLQVPTYVALTFVPEEELIVEPKQQVFEDTQLDEVDKFDVTFPAVPCSLLSLDAMDISGEQHLDIRHDIVKKRIDAHSNVIEVRQDGIGAPKLGLCQRLCNKCWNITKEDFIRHRSSKIWKAVPLCIVDNLAREEQ</sequence>
<accession>A0A2N9FAT1</accession>
<dbReference type="GO" id="GO:0030134">
    <property type="term" value="C:COPII-coated ER to Golgi transport vesicle"/>
    <property type="evidence" value="ECO:0007669"/>
    <property type="project" value="TreeGrafter"/>
</dbReference>
<protein>
    <recommendedName>
        <fullName evidence="1">Endoplasmic reticulum vesicle transporter N-terminal domain-containing protein</fullName>
    </recommendedName>
</protein>
<gene>
    <name evidence="2" type="ORF">FSB_LOCUS15879</name>
</gene>
<name>A0A2N9FAT1_FAGSY</name>
<dbReference type="PANTHER" id="PTHR10984">
    <property type="entry name" value="ENDOPLASMIC RETICULUM-GOLGI INTERMEDIATE COMPARTMENT PROTEIN"/>
    <property type="match status" value="1"/>
</dbReference>
<feature type="domain" description="Endoplasmic reticulum vesicle transporter N-terminal" evidence="1">
    <location>
        <begin position="88"/>
        <end position="113"/>
    </location>
</feature>
<proteinExistence type="predicted"/>
<dbReference type="InterPro" id="IPR039542">
    <property type="entry name" value="Erv_N"/>
</dbReference>
<organism evidence="2">
    <name type="scientific">Fagus sylvatica</name>
    <name type="common">Beechnut</name>
    <dbReference type="NCBI Taxonomy" id="28930"/>
    <lineage>
        <taxon>Eukaryota</taxon>
        <taxon>Viridiplantae</taxon>
        <taxon>Streptophyta</taxon>
        <taxon>Embryophyta</taxon>
        <taxon>Tracheophyta</taxon>
        <taxon>Spermatophyta</taxon>
        <taxon>Magnoliopsida</taxon>
        <taxon>eudicotyledons</taxon>
        <taxon>Gunneridae</taxon>
        <taxon>Pentapetalae</taxon>
        <taxon>rosids</taxon>
        <taxon>fabids</taxon>
        <taxon>Fagales</taxon>
        <taxon>Fagaceae</taxon>
        <taxon>Fagus</taxon>
    </lineage>
</organism>
<dbReference type="EMBL" id="OIVN01000965">
    <property type="protein sequence ID" value="SPC87997.1"/>
    <property type="molecule type" value="Genomic_DNA"/>
</dbReference>
<dbReference type="PANTHER" id="PTHR10984:SF82">
    <property type="entry name" value="ENDOPLASMIC RETICULUM VESICLE TRANSPORTER PROTEIN"/>
    <property type="match status" value="1"/>
</dbReference>
<dbReference type="GO" id="GO:0005783">
    <property type="term" value="C:endoplasmic reticulum"/>
    <property type="evidence" value="ECO:0007669"/>
    <property type="project" value="TreeGrafter"/>
</dbReference>
<dbReference type="Pfam" id="PF13850">
    <property type="entry name" value="ERGIC_N"/>
    <property type="match status" value="1"/>
</dbReference>
<reference evidence="2" key="1">
    <citation type="submission" date="2018-02" db="EMBL/GenBank/DDBJ databases">
        <authorList>
            <person name="Cohen D.B."/>
            <person name="Kent A.D."/>
        </authorList>
    </citation>
    <scope>NUCLEOTIDE SEQUENCE</scope>
</reference>
<dbReference type="InterPro" id="IPR045888">
    <property type="entry name" value="Erv"/>
</dbReference>
<evidence type="ECO:0000259" key="1">
    <source>
        <dbReference type="Pfam" id="PF13850"/>
    </source>
</evidence>
<dbReference type="AlphaFoldDB" id="A0A2N9FAT1"/>
<evidence type="ECO:0000313" key="2">
    <source>
        <dbReference type="EMBL" id="SPC87997.1"/>
    </source>
</evidence>